<organism evidence="2">
    <name type="scientific">marine metagenome</name>
    <dbReference type="NCBI Taxonomy" id="408172"/>
    <lineage>
        <taxon>unclassified sequences</taxon>
        <taxon>metagenomes</taxon>
        <taxon>ecological metagenomes</taxon>
    </lineage>
</organism>
<feature type="non-terminal residue" evidence="2">
    <location>
        <position position="286"/>
    </location>
</feature>
<accession>A0A382AGS7</accession>
<evidence type="ECO:0000259" key="1">
    <source>
        <dbReference type="Pfam" id="PF07583"/>
    </source>
</evidence>
<dbReference type="AlphaFoldDB" id="A0A382AGS7"/>
<proteinExistence type="predicted"/>
<sequence>MLSYMLAFCAAFAGLAEPKPKPELWSLERLTVPTVPAQAKDAWIRTPVDSFILAKLHSKNLKPQPGADRYTMIRRVTLGLTGLPPTVNEINQFIADKEPKAYERLVERLLEKPAYGERWARHWLDVVRFGESSGKLTVNQDKTRSNAWRFRDAVIRALNEDLPFDAFVRAHFVPEQEFKELGQFIHLGTRLQDNSNPNDKQFHRLDDMVATTGTAFLGFSFGCARCHDHPVDPMSTEEYYQFTATFFDQVKEEPKASRRKIPLEVKEPRVLRRGRWSSPGAKVSPG</sequence>
<feature type="domain" description="DUF1549" evidence="1">
    <location>
        <begin position="47"/>
        <end position="247"/>
    </location>
</feature>
<name>A0A382AGS7_9ZZZZ</name>
<reference evidence="2" key="1">
    <citation type="submission" date="2018-05" db="EMBL/GenBank/DDBJ databases">
        <authorList>
            <person name="Lanie J.A."/>
            <person name="Ng W.-L."/>
            <person name="Kazmierczak K.M."/>
            <person name="Andrzejewski T.M."/>
            <person name="Davidsen T.M."/>
            <person name="Wayne K.J."/>
            <person name="Tettelin H."/>
            <person name="Glass J.I."/>
            <person name="Rusch D."/>
            <person name="Podicherti R."/>
            <person name="Tsui H.-C.T."/>
            <person name="Winkler M.E."/>
        </authorList>
    </citation>
    <scope>NUCLEOTIDE SEQUENCE</scope>
</reference>
<dbReference type="PANTHER" id="PTHR35889:SF3">
    <property type="entry name" value="F-BOX DOMAIN-CONTAINING PROTEIN"/>
    <property type="match status" value="1"/>
</dbReference>
<gene>
    <name evidence="2" type="ORF">METZ01_LOCUS153649</name>
</gene>
<dbReference type="PANTHER" id="PTHR35889">
    <property type="entry name" value="CYCLOINULO-OLIGOSACCHARIDE FRUCTANOTRANSFERASE-RELATED"/>
    <property type="match status" value="1"/>
</dbReference>
<dbReference type="EMBL" id="UINC01025358">
    <property type="protein sequence ID" value="SVB00795.1"/>
    <property type="molecule type" value="Genomic_DNA"/>
</dbReference>
<protein>
    <recommendedName>
        <fullName evidence="1">DUF1549 domain-containing protein</fullName>
    </recommendedName>
</protein>
<dbReference type="Pfam" id="PF07583">
    <property type="entry name" value="PSCyt2"/>
    <property type="match status" value="1"/>
</dbReference>
<dbReference type="InterPro" id="IPR011444">
    <property type="entry name" value="DUF1549"/>
</dbReference>
<evidence type="ECO:0000313" key="2">
    <source>
        <dbReference type="EMBL" id="SVB00795.1"/>
    </source>
</evidence>